<gene>
    <name evidence="11" type="ORF">WMY93_007223</name>
</gene>
<organism evidence="11 12">
    <name type="scientific">Mugilogobius chulae</name>
    <name type="common">yellowstripe goby</name>
    <dbReference type="NCBI Taxonomy" id="88201"/>
    <lineage>
        <taxon>Eukaryota</taxon>
        <taxon>Metazoa</taxon>
        <taxon>Chordata</taxon>
        <taxon>Craniata</taxon>
        <taxon>Vertebrata</taxon>
        <taxon>Euteleostomi</taxon>
        <taxon>Actinopterygii</taxon>
        <taxon>Neopterygii</taxon>
        <taxon>Teleostei</taxon>
        <taxon>Neoteleostei</taxon>
        <taxon>Acanthomorphata</taxon>
        <taxon>Gobiaria</taxon>
        <taxon>Gobiiformes</taxon>
        <taxon>Gobioidei</taxon>
        <taxon>Gobiidae</taxon>
        <taxon>Gobionellinae</taxon>
        <taxon>Mugilogobius</taxon>
    </lineage>
</organism>
<dbReference type="GO" id="GO:0012505">
    <property type="term" value="C:endomembrane system"/>
    <property type="evidence" value="ECO:0007669"/>
    <property type="project" value="UniProtKB-ARBA"/>
</dbReference>
<evidence type="ECO:0000256" key="9">
    <source>
        <dbReference type="RuleBase" id="RU363111"/>
    </source>
</evidence>
<accession>A0AAW0Q225</accession>
<name>A0AAW0Q225_9GOBI</name>
<keyword evidence="5 9" id="KW-0653">Protein transport</keyword>
<evidence type="ECO:0000256" key="5">
    <source>
        <dbReference type="ARBA" id="ARBA00022927"/>
    </source>
</evidence>
<feature type="region of interest" description="Disordered" evidence="10">
    <location>
        <begin position="165"/>
        <end position="246"/>
    </location>
</feature>
<evidence type="ECO:0000256" key="1">
    <source>
        <dbReference type="ARBA" id="ARBA00003566"/>
    </source>
</evidence>
<evidence type="ECO:0000256" key="3">
    <source>
        <dbReference type="ARBA" id="ARBA00022448"/>
    </source>
</evidence>
<comment type="caution">
    <text evidence="11">The sequence shown here is derived from an EMBL/GenBank/DDBJ whole genome shotgun (WGS) entry which is preliminary data.</text>
</comment>
<keyword evidence="6 9" id="KW-1133">Transmembrane helix</keyword>
<evidence type="ECO:0000256" key="7">
    <source>
        <dbReference type="ARBA" id="ARBA00023136"/>
    </source>
</evidence>
<sequence>MDKLKSVLSGEEARREDRTILQASTLSWATRIKGFIVCFIIGVGCTILLYVSDGPVKQLKRMCDKTRALATTIMITCLVLTLCAAFWWKNLDSLCCCHLASLSFAWETIRTSALLYLPPINNYKSKHGLEAILKLVSISTDQHTNRGTAEHPDGAHPEATYYHLPSRRISPTANAGDTANRDKNERRKEAQRRGEEEKQRKVHDQTQTGERVEEALSREPLRPQNVWPNGAKGPEIRGGNTAKRSG</sequence>
<reference evidence="12" key="1">
    <citation type="submission" date="2024-04" db="EMBL/GenBank/DDBJ databases">
        <title>Salinicola lusitanus LLJ914,a marine bacterium isolated from the Okinawa Trough.</title>
        <authorList>
            <person name="Li J."/>
        </authorList>
    </citation>
    <scope>NUCLEOTIDE SEQUENCE [LARGE SCALE GENOMIC DNA]</scope>
</reference>
<evidence type="ECO:0000256" key="4">
    <source>
        <dbReference type="ARBA" id="ARBA00022692"/>
    </source>
</evidence>
<comment type="subcellular location">
    <subcellularLocation>
        <location evidence="2 9">Membrane</location>
        <topology evidence="2 9">Multi-pass membrane protein</topology>
    </subcellularLocation>
</comment>
<keyword evidence="3 9" id="KW-0813">Transport</keyword>
<evidence type="ECO:0000256" key="10">
    <source>
        <dbReference type="SAM" id="MobiDB-lite"/>
    </source>
</evidence>
<dbReference type="Proteomes" id="UP001460270">
    <property type="component" value="Unassembled WGS sequence"/>
</dbReference>
<evidence type="ECO:0000256" key="2">
    <source>
        <dbReference type="ARBA" id="ARBA00004141"/>
    </source>
</evidence>
<evidence type="ECO:0000313" key="12">
    <source>
        <dbReference type="Proteomes" id="UP001460270"/>
    </source>
</evidence>
<dbReference type="Pfam" id="PF04178">
    <property type="entry name" value="Got1"/>
    <property type="match status" value="1"/>
</dbReference>
<dbReference type="GO" id="GO:0005737">
    <property type="term" value="C:cytoplasm"/>
    <property type="evidence" value="ECO:0007669"/>
    <property type="project" value="UniProtKB-ARBA"/>
</dbReference>
<evidence type="ECO:0000256" key="8">
    <source>
        <dbReference type="ARBA" id="ARBA00025800"/>
    </source>
</evidence>
<dbReference type="EMBL" id="JBBPFD010000004">
    <property type="protein sequence ID" value="KAK7930828.1"/>
    <property type="molecule type" value="Genomic_DNA"/>
</dbReference>
<feature type="transmembrane region" description="Helical" evidence="9">
    <location>
        <begin position="68"/>
        <end position="88"/>
    </location>
</feature>
<comment type="function">
    <text evidence="1 9">May be involved in fusion of retrograde transport vesicles derived from an endocytic compartment with the Golgi complex.</text>
</comment>
<dbReference type="GO" id="GO:0016192">
    <property type="term" value="P:vesicle-mediated transport"/>
    <property type="evidence" value="ECO:0007669"/>
    <property type="project" value="InterPro"/>
</dbReference>
<dbReference type="PANTHER" id="PTHR23137:SF1">
    <property type="entry name" value="VESICLE TRANSPORT PROTEIN SFT2B"/>
    <property type="match status" value="1"/>
</dbReference>
<dbReference type="PANTHER" id="PTHR23137">
    <property type="entry name" value="VESICLE TRANSPORT PROTEIN-RELATED"/>
    <property type="match status" value="1"/>
</dbReference>
<comment type="caution">
    <text evidence="9">Lacks conserved residue(s) required for the propagation of feature annotation.</text>
</comment>
<evidence type="ECO:0000313" key="11">
    <source>
        <dbReference type="EMBL" id="KAK7930828.1"/>
    </source>
</evidence>
<keyword evidence="7 9" id="KW-0472">Membrane</keyword>
<dbReference type="AlphaFoldDB" id="A0AAW0Q225"/>
<protein>
    <recommendedName>
        <fullName evidence="9">Vesicle transport protein</fullName>
    </recommendedName>
</protein>
<proteinExistence type="inferred from homology"/>
<evidence type="ECO:0000256" key="6">
    <source>
        <dbReference type="ARBA" id="ARBA00022989"/>
    </source>
</evidence>
<dbReference type="GO" id="GO:0015031">
    <property type="term" value="P:protein transport"/>
    <property type="evidence" value="ECO:0007669"/>
    <property type="project" value="UniProtKB-KW"/>
</dbReference>
<keyword evidence="12" id="KW-1185">Reference proteome</keyword>
<comment type="similarity">
    <text evidence="8 9">Belongs to the SFT2 family.</text>
</comment>
<dbReference type="InterPro" id="IPR011691">
    <property type="entry name" value="Vesicle_transpt_SFT2"/>
</dbReference>
<dbReference type="InterPro" id="IPR007305">
    <property type="entry name" value="Vesicle_transpt_Got1/SFT2"/>
</dbReference>
<dbReference type="GO" id="GO:0016020">
    <property type="term" value="C:membrane"/>
    <property type="evidence" value="ECO:0007669"/>
    <property type="project" value="UniProtKB-SubCell"/>
</dbReference>
<feature type="compositionally biased region" description="Basic and acidic residues" evidence="10">
    <location>
        <begin position="179"/>
        <end position="221"/>
    </location>
</feature>
<keyword evidence="4 9" id="KW-0812">Transmembrane</keyword>
<feature type="transmembrane region" description="Helical" evidence="9">
    <location>
        <begin position="34"/>
        <end position="56"/>
    </location>
</feature>